<organism evidence="2 3">
    <name type="scientific">Ideonella alba</name>
    <dbReference type="NCBI Taxonomy" id="2824118"/>
    <lineage>
        <taxon>Bacteria</taxon>
        <taxon>Pseudomonadati</taxon>
        <taxon>Pseudomonadota</taxon>
        <taxon>Betaproteobacteria</taxon>
        <taxon>Burkholderiales</taxon>
        <taxon>Sphaerotilaceae</taxon>
        <taxon>Ideonella</taxon>
    </lineage>
</organism>
<reference evidence="2 3" key="1">
    <citation type="submission" date="2021-04" db="EMBL/GenBank/DDBJ databases">
        <title>The genome sequence of Ideonella sp. 3Y2.</title>
        <authorList>
            <person name="Liu Y."/>
        </authorList>
    </citation>
    <scope>NUCLEOTIDE SEQUENCE [LARGE SCALE GENOMIC DNA]</scope>
    <source>
        <strain evidence="2 3">3Y2</strain>
    </source>
</reference>
<dbReference type="InterPro" id="IPR000182">
    <property type="entry name" value="GNAT_dom"/>
</dbReference>
<evidence type="ECO:0000313" key="2">
    <source>
        <dbReference type="EMBL" id="MBQ0932014.1"/>
    </source>
</evidence>
<dbReference type="PROSITE" id="PS51186">
    <property type="entry name" value="GNAT"/>
    <property type="match status" value="1"/>
</dbReference>
<evidence type="ECO:0000259" key="1">
    <source>
        <dbReference type="PROSITE" id="PS51186"/>
    </source>
</evidence>
<dbReference type="RefSeq" id="WP_210855221.1">
    <property type="nucleotide sequence ID" value="NZ_JAGQDD010000013.1"/>
</dbReference>
<name>A0A941BM92_9BURK</name>
<dbReference type="GO" id="GO:0016747">
    <property type="term" value="F:acyltransferase activity, transferring groups other than amino-acyl groups"/>
    <property type="evidence" value="ECO:0007669"/>
    <property type="project" value="InterPro"/>
</dbReference>
<protein>
    <submittedName>
        <fullName evidence="2">GNAT family N-acetyltransferase</fullName>
    </submittedName>
</protein>
<sequence length="159" mass="17368">MTALRPFSAAEFEAWLPQAIEAYARDKTAAGQWTPDEALARSREDHARLLPQGLATVDHHLCAIVNGTGTAVGVLWFARQRLHGLDIAYVYNLEVDPPHRRQGHAAGALRCLEQACASFGFHGIALHVFGHNLGARQLYAQLGFEPTNISLFKRVGAGD</sequence>
<accession>A0A941BM92</accession>
<comment type="caution">
    <text evidence="2">The sequence shown here is derived from an EMBL/GenBank/DDBJ whole genome shotgun (WGS) entry which is preliminary data.</text>
</comment>
<feature type="domain" description="N-acetyltransferase" evidence="1">
    <location>
        <begin position="2"/>
        <end position="159"/>
    </location>
</feature>
<keyword evidence="3" id="KW-1185">Reference proteome</keyword>
<dbReference type="EMBL" id="JAGQDD010000013">
    <property type="protein sequence ID" value="MBQ0932014.1"/>
    <property type="molecule type" value="Genomic_DNA"/>
</dbReference>
<dbReference type="InterPro" id="IPR016181">
    <property type="entry name" value="Acyl_CoA_acyltransferase"/>
</dbReference>
<gene>
    <name evidence="2" type="ORF">KAK03_16160</name>
</gene>
<dbReference type="SUPFAM" id="SSF55729">
    <property type="entry name" value="Acyl-CoA N-acyltransferases (Nat)"/>
    <property type="match status" value="1"/>
</dbReference>
<dbReference type="Pfam" id="PF00583">
    <property type="entry name" value="Acetyltransf_1"/>
    <property type="match status" value="1"/>
</dbReference>
<evidence type="ECO:0000313" key="3">
    <source>
        <dbReference type="Proteomes" id="UP000676246"/>
    </source>
</evidence>
<proteinExistence type="predicted"/>
<dbReference type="Gene3D" id="3.40.630.30">
    <property type="match status" value="1"/>
</dbReference>
<dbReference type="Proteomes" id="UP000676246">
    <property type="component" value="Unassembled WGS sequence"/>
</dbReference>
<dbReference type="CDD" id="cd04301">
    <property type="entry name" value="NAT_SF"/>
    <property type="match status" value="1"/>
</dbReference>
<dbReference type="AlphaFoldDB" id="A0A941BM92"/>